<accession>A0A285UUH0</accession>
<keyword evidence="1" id="KW-0732">Signal</keyword>
<dbReference type="RefSeq" id="WP_141402088.1">
    <property type="nucleotide sequence ID" value="NZ_OBQD01000015.1"/>
</dbReference>
<dbReference type="OrthoDB" id="8361197at2"/>
<organism evidence="2 3">
    <name type="scientific">Rhizobium subbaraonis</name>
    <dbReference type="NCBI Taxonomy" id="908946"/>
    <lineage>
        <taxon>Bacteria</taxon>
        <taxon>Pseudomonadati</taxon>
        <taxon>Pseudomonadota</taxon>
        <taxon>Alphaproteobacteria</taxon>
        <taxon>Hyphomicrobiales</taxon>
        <taxon>Rhizobiaceae</taxon>
        <taxon>Rhizobium/Agrobacterium group</taxon>
        <taxon>Rhizobium</taxon>
    </lineage>
</organism>
<evidence type="ECO:0000313" key="3">
    <source>
        <dbReference type="Proteomes" id="UP000219167"/>
    </source>
</evidence>
<dbReference type="Proteomes" id="UP000219167">
    <property type="component" value="Unassembled WGS sequence"/>
</dbReference>
<name>A0A285UUH0_9HYPH</name>
<dbReference type="AlphaFoldDB" id="A0A285UUH0"/>
<evidence type="ECO:0000256" key="1">
    <source>
        <dbReference type="SAM" id="SignalP"/>
    </source>
</evidence>
<dbReference type="EMBL" id="OBQD01000015">
    <property type="protein sequence ID" value="SOC45327.1"/>
    <property type="molecule type" value="Genomic_DNA"/>
</dbReference>
<protein>
    <recommendedName>
        <fullName evidence="4">HEAT repeat domain-containing protein</fullName>
    </recommendedName>
</protein>
<gene>
    <name evidence="2" type="ORF">SAMN05892877_1155</name>
</gene>
<keyword evidence="3" id="KW-1185">Reference proteome</keyword>
<reference evidence="2 3" key="1">
    <citation type="submission" date="2017-08" db="EMBL/GenBank/DDBJ databases">
        <authorList>
            <person name="de Groot N.N."/>
        </authorList>
    </citation>
    <scope>NUCLEOTIDE SEQUENCE [LARGE SCALE GENOMIC DNA]</scope>
    <source>
        <strain evidence="2 3">JC85</strain>
    </source>
</reference>
<evidence type="ECO:0000313" key="2">
    <source>
        <dbReference type="EMBL" id="SOC45327.1"/>
    </source>
</evidence>
<evidence type="ECO:0008006" key="4">
    <source>
        <dbReference type="Google" id="ProtNLM"/>
    </source>
</evidence>
<proteinExistence type="predicted"/>
<feature type="chain" id="PRO_5012538221" description="HEAT repeat domain-containing protein" evidence="1">
    <location>
        <begin position="29"/>
        <end position="238"/>
    </location>
</feature>
<sequence length="238" mass="26475">MKSVLRRFAVSTMAVLGTMVSAAPFALADVTTRYGELQAVLDAINDPDPLMRLAQLEEILKKGDATEVQLAIRTAFQVDDPNVRSLALRAHFASFRTFIISAELPEEIQKVFDGSDQEAIREWSNNDLVEMLRQQGFQFSMLSEYPASDALEFQVKARNENPSESSQKNFIGTGNIRGGLINIVTSVSFSGIPRNCSFEFIEYDALTLVGMGTCNINDGFQFPVRLHLFDNDKPPVQN</sequence>
<feature type="signal peptide" evidence="1">
    <location>
        <begin position="1"/>
        <end position="28"/>
    </location>
</feature>